<comment type="caution">
    <text evidence="2">The sequence shown here is derived from an EMBL/GenBank/DDBJ whole genome shotgun (WGS) entry which is preliminary data.</text>
</comment>
<feature type="domain" description="Integrase zinc-binding" evidence="1">
    <location>
        <begin position="182"/>
        <end position="225"/>
    </location>
</feature>
<accession>A0A4Y2Q065</accession>
<organism evidence="2 3">
    <name type="scientific">Araneus ventricosus</name>
    <name type="common">Orbweaver spider</name>
    <name type="synonym">Epeira ventricosa</name>
    <dbReference type="NCBI Taxonomy" id="182803"/>
    <lineage>
        <taxon>Eukaryota</taxon>
        <taxon>Metazoa</taxon>
        <taxon>Ecdysozoa</taxon>
        <taxon>Arthropoda</taxon>
        <taxon>Chelicerata</taxon>
        <taxon>Arachnida</taxon>
        <taxon>Araneae</taxon>
        <taxon>Araneomorphae</taxon>
        <taxon>Entelegynae</taxon>
        <taxon>Araneoidea</taxon>
        <taxon>Araneidae</taxon>
        <taxon>Araneus</taxon>
    </lineage>
</organism>
<reference evidence="2 3" key="1">
    <citation type="journal article" date="2019" name="Sci. Rep.">
        <title>Orb-weaving spider Araneus ventricosus genome elucidates the spidroin gene catalogue.</title>
        <authorList>
            <person name="Kono N."/>
            <person name="Nakamura H."/>
            <person name="Ohtoshi R."/>
            <person name="Moran D.A.P."/>
            <person name="Shinohara A."/>
            <person name="Yoshida Y."/>
            <person name="Fujiwara M."/>
            <person name="Mori M."/>
            <person name="Tomita M."/>
            <person name="Arakawa K."/>
        </authorList>
    </citation>
    <scope>NUCLEOTIDE SEQUENCE [LARGE SCALE GENOMIC DNA]</scope>
</reference>
<dbReference type="EMBL" id="BGPR01012600">
    <property type="protein sequence ID" value="GBN56824.1"/>
    <property type="molecule type" value="Genomic_DNA"/>
</dbReference>
<dbReference type="FunFam" id="1.10.340.70:FF:000001">
    <property type="entry name" value="Retrovirus-related Pol polyprotein from transposon gypsy-like Protein"/>
    <property type="match status" value="1"/>
</dbReference>
<dbReference type="OrthoDB" id="6433871at2759"/>
<dbReference type="InterPro" id="IPR041588">
    <property type="entry name" value="Integrase_H2C2"/>
</dbReference>
<evidence type="ECO:0000313" key="2">
    <source>
        <dbReference type="EMBL" id="GBN56824.1"/>
    </source>
</evidence>
<protein>
    <recommendedName>
        <fullName evidence="1">Integrase zinc-binding domain-containing protein</fullName>
    </recommendedName>
</protein>
<gene>
    <name evidence="2" type="ORF">AVEN_39281_1</name>
</gene>
<evidence type="ECO:0000259" key="1">
    <source>
        <dbReference type="Pfam" id="PF17921"/>
    </source>
</evidence>
<keyword evidence="3" id="KW-1185">Reference proteome</keyword>
<sequence length="227" mass="25903">MPRHKFNSSENYNKGRIAISLQSSSDIKNFQSKPEENINLKSSITTKLPTKRSPSLILYNIPISTKEEEIQESLMAQLNLTSPLNLRFKFRGNSTETTNWVFEASASTLNTINQADLPSKSSKEIRESQLKDDHLRQIIESFESTHKDENFENWTGRGYLMPQGVLYCFAPDADAEEAQLVVPSHEITNVLKQYHDAPTAGHYGEEGTYHRIAKRYYWSGMRSPIAD</sequence>
<dbReference type="Pfam" id="PF17921">
    <property type="entry name" value="Integrase_H2C2"/>
    <property type="match status" value="1"/>
</dbReference>
<dbReference type="AlphaFoldDB" id="A0A4Y2Q065"/>
<evidence type="ECO:0000313" key="3">
    <source>
        <dbReference type="Proteomes" id="UP000499080"/>
    </source>
</evidence>
<name>A0A4Y2Q065_ARAVE</name>
<dbReference type="Gene3D" id="1.10.340.70">
    <property type="match status" value="1"/>
</dbReference>
<dbReference type="Proteomes" id="UP000499080">
    <property type="component" value="Unassembled WGS sequence"/>
</dbReference>
<proteinExistence type="predicted"/>